<proteinExistence type="inferred from homology"/>
<dbReference type="OrthoDB" id="9775455at2"/>
<comment type="subcellular location">
    <subcellularLocation>
        <location evidence="1">Membrane</location>
    </subcellularLocation>
</comment>
<dbReference type="RefSeq" id="WP_113957901.1">
    <property type="nucleotide sequence ID" value="NZ_QNRR01000002.1"/>
</dbReference>
<dbReference type="Gene3D" id="3.55.50.30">
    <property type="match status" value="1"/>
</dbReference>
<evidence type="ECO:0000256" key="1">
    <source>
        <dbReference type="ARBA" id="ARBA00004370"/>
    </source>
</evidence>
<dbReference type="EMBL" id="QNRR01000002">
    <property type="protein sequence ID" value="RBP46386.1"/>
    <property type="molecule type" value="Genomic_DNA"/>
</dbReference>
<sequence>MIFAVLVGVVSLQFEGVPVQEVADVYEECTGLRVMVHPELVERRVTVRAMRPMESEHAAQWIRDSLELEGVEVVQERGRVSMRRRVVELDAQRFVFRSLPVVEFLSAIGAGNQPQFGGNPVQSRVVGEITSPGSSVGAPVLPGGDAVIPAAAPLQVGGILAAFGLRVVPDYASNAITCYGPQEGREKLLRMAQEMDQAPAMVELEVVIAEYTFNDSKSVGVDWSQVFTQATESLRLAGTIRGASLIDLAQVRSGSPALFGGEGLTLFGQVGKDYTAVLQALAKLENFRIIQRPKLQTLNHKEANIYVGERVPIPGRTVTETATVRTTEYLPVRLELTVTPHLLAGGKIRLDFKQQKNDITGFSEVQGDSLPNISEQGVENIVVGGDSETVFLGGLRTRRDTETTTGIPGLVKVPGLRVLFGSRKKGVETKEILLFVTPRVAAFETARRAPLPAEAGARDVSNLFGK</sequence>
<organism evidence="6 7">
    <name type="scientific">Roseimicrobium gellanilyticum</name>
    <dbReference type="NCBI Taxonomy" id="748857"/>
    <lineage>
        <taxon>Bacteria</taxon>
        <taxon>Pseudomonadati</taxon>
        <taxon>Verrucomicrobiota</taxon>
        <taxon>Verrucomicrobiia</taxon>
        <taxon>Verrucomicrobiales</taxon>
        <taxon>Verrucomicrobiaceae</taxon>
        <taxon>Roseimicrobium</taxon>
    </lineage>
</organism>
<dbReference type="PRINTS" id="PR00811">
    <property type="entry name" value="BCTERIALGSPD"/>
</dbReference>
<dbReference type="InterPro" id="IPR004846">
    <property type="entry name" value="T2SS/T3SS_dom"/>
</dbReference>
<dbReference type="GO" id="GO:0015627">
    <property type="term" value="C:type II protein secretion system complex"/>
    <property type="evidence" value="ECO:0007669"/>
    <property type="project" value="TreeGrafter"/>
</dbReference>
<dbReference type="GO" id="GO:0009306">
    <property type="term" value="P:protein secretion"/>
    <property type="evidence" value="ECO:0007669"/>
    <property type="project" value="InterPro"/>
</dbReference>
<evidence type="ECO:0000259" key="5">
    <source>
        <dbReference type="Pfam" id="PF00263"/>
    </source>
</evidence>
<accession>A0A366HSB2</accession>
<keyword evidence="7" id="KW-1185">Reference proteome</keyword>
<evidence type="ECO:0000313" key="7">
    <source>
        <dbReference type="Proteomes" id="UP000253426"/>
    </source>
</evidence>
<reference evidence="6 7" key="1">
    <citation type="submission" date="2018-06" db="EMBL/GenBank/DDBJ databases">
        <title>Genomic Encyclopedia of Type Strains, Phase IV (KMG-IV): sequencing the most valuable type-strain genomes for metagenomic binning, comparative biology and taxonomic classification.</title>
        <authorList>
            <person name="Goeker M."/>
        </authorList>
    </citation>
    <scope>NUCLEOTIDE SEQUENCE [LARGE SCALE GENOMIC DNA]</scope>
    <source>
        <strain evidence="6 7">DSM 25532</strain>
    </source>
</reference>
<dbReference type="InterPro" id="IPR050810">
    <property type="entry name" value="Bact_Secretion_Sys_Channel"/>
</dbReference>
<comment type="similarity">
    <text evidence="4">Belongs to the bacterial secretin family.</text>
</comment>
<keyword evidence="3" id="KW-0472">Membrane</keyword>
<dbReference type="Pfam" id="PF00263">
    <property type="entry name" value="Secretin"/>
    <property type="match status" value="1"/>
</dbReference>
<evidence type="ECO:0000313" key="6">
    <source>
        <dbReference type="EMBL" id="RBP46386.1"/>
    </source>
</evidence>
<evidence type="ECO:0000256" key="3">
    <source>
        <dbReference type="ARBA" id="ARBA00023136"/>
    </source>
</evidence>
<dbReference type="PANTHER" id="PTHR30332">
    <property type="entry name" value="PROBABLE GENERAL SECRETION PATHWAY PROTEIN D"/>
    <property type="match status" value="1"/>
</dbReference>
<comment type="caution">
    <text evidence="6">The sequence shown here is derived from an EMBL/GenBank/DDBJ whole genome shotgun (WGS) entry which is preliminary data.</text>
</comment>
<dbReference type="InterPro" id="IPR001775">
    <property type="entry name" value="GspD/PilQ"/>
</dbReference>
<gene>
    <name evidence="6" type="ORF">DES53_102777</name>
</gene>
<dbReference type="Proteomes" id="UP000253426">
    <property type="component" value="Unassembled WGS sequence"/>
</dbReference>
<keyword evidence="2" id="KW-0732">Signal</keyword>
<feature type="domain" description="Type II/III secretion system secretin-like" evidence="5">
    <location>
        <begin position="280"/>
        <end position="440"/>
    </location>
</feature>
<protein>
    <submittedName>
        <fullName evidence="6">Type II/III secretion system protein</fullName>
    </submittedName>
</protein>
<dbReference type="PANTHER" id="PTHR30332:SF24">
    <property type="entry name" value="SECRETIN GSPD-RELATED"/>
    <property type="match status" value="1"/>
</dbReference>
<name>A0A366HSB2_9BACT</name>
<dbReference type="AlphaFoldDB" id="A0A366HSB2"/>
<evidence type="ECO:0000256" key="4">
    <source>
        <dbReference type="RuleBase" id="RU004003"/>
    </source>
</evidence>
<evidence type="ECO:0000256" key="2">
    <source>
        <dbReference type="ARBA" id="ARBA00022729"/>
    </source>
</evidence>